<dbReference type="AlphaFoldDB" id="A0A2Z2PDH8"/>
<name>A0A2Z2PDH8_9HYPH</name>
<dbReference type="EMBL" id="KY000026">
    <property type="protein sequence ID" value="ASK40833.1"/>
    <property type="molecule type" value="Genomic_DNA"/>
</dbReference>
<accession>A0A2Z2PDH8</accession>
<proteinExistence type="predicted"/>
<organism evidence="1">
    <name type="scientific">Agrobacterium genomosp. 6</name>
    <dbReference type="NCBI Taxonomy" id="1183411"/>
    <lineage>
        <taxon>Bacteria</taxon>
        <taxon>Pseudomonadati</taxon>
        <taxon>Pseudomonadota</taxon>
        <taxon>Alphaproteobacteria</taxon>
        <taxon>Hyphomicrobiales</taxon>
        <taxon>Rhizobiaceae</taxon>
        <taxon>Rhizobium/Agrobacterium group</taxon>
        <taxon>Agrobacterium</taxon>
        <taxon>Agrobacterium tumefaciens complex</taxon>
    </lineage>
</organism>
<evidence type="ECO:0000313" key="1">
    <source>
        <dbReference type="EMBL" id="ASK40833.1"/>
    </source>
</evidence>
<keyword evidence="1" id="KW-0614">Plasmid</keyword>
<reference evidence="1" key="1">
    <citation type="submission" date="2016-10" db="EMBL/GenBank/DDBJ databases">
        <title>Agrobacterium Ti plasmids: Classification based on T-DNA and Vir regions organization.</title>
        <authorList>
            <person name="Nabi N."/>
            <person name="Vial L."/>
            <person name="Ben Hafsa A."/>
            <person name="Chapulliot D."/>
            <person name="Berard A."/>
            <person name="Chauveau A."/>
            <person name="Le Paslier M.-C."/>
            <person name="Harzallah Skhiri F."/>
            <person name="Brunel D."/>
            <person name="Nesme X."/>
            <person name="Chaouachi M."/>
        </authorList>
    </citation>
    <scope>NUCLEOTIDE SEQUENCE</scope>
    <source>
        <strain evidence="1">CFBP1873</strain>
        <plasmid evidence="1">pTi_CFBP1873</plasmid>
    </source>
</reference>
<geneLocation type="plasmid" evidence="1">
    <name>pTi_CFBP1873</name>
</geneLocation>
<sequence length="71" mass="8249">MVLTSTILRSRCSREYPNDRAIAMTHVLNLFSERIGLLQFRSTGRRGYEGSRHDGAQIVILRRLLQRTVNF</sequence>
<protein>
    <submittedName>
        <fullName evidence="1">Uncharacterized protein</fullName>
    </submittedName>
</protein>